<name>A0A1D1XG93_9ARAE</name>
<keyword evidence="1" id="KW-0862">Zinc</keyword>
<feature type="binding site" evidence="1">
    <location>
        <position position="403"/>
    </location>
    <ligand>
        <name>Zn(2+)</name>
        <dbReference type="ChEBI" id="CHEBI:29105"/>
    </ligand>
</feature>
<dbReference type="GO" id="GO:0046872">
    <property type="term" value="F:metal ion binding"/>
    <property type="evidence" value="ECO:0007669"/>
    <property type="project" value="UniProtKB-KW"/>
</dbReference>
<dbReference type="AlphaFoldDB" id="A0A1D1XG93"/>
<evidence type="ECO:0000256" key="1">
    <source>
        <dbReference type="PIRSR" id="PIRSR605019-1"/>
    </source>
</evidence>
<dbReference type="Pfam" id="PF03352">
    <property type="entry name" value="Adenine_glyco"/>
    <property type="match status" value="1"/>
</dbReference>
<evidence type="ECO:0000256" key="2">
    <source>
        <dbReference type="SAM" id="MobiDB-lite"/>
    </source>
</evidence>
<feature type="binding site" evidence="1">
    <location>
        <position position="232"/>
    </location>
    <ligand>
        <name>Zn(2+)</name>
        <dbReference type="ChEBI" id="CHEBI:29105"/>
    </ligand>
</feature>
<dbReference type="InterPro" id="IPR005019">
    <property type="entry name" value="Adenine_glyco"/>
</dbReference>
<dbReference type="GO" id="GO:0008725">
    <property type="term" value="F:DNA-3-methyladenine glycosylase activity"/>
    <property type="evidence" value="ECO:0007669"/>
    <property type="project" value="InterPro"/>
</dbReference>
<dbReference type="GO" id="GO:0006284">
    <property type="term" value="P:base-excision repair"/>
    <property type="evidence" value="ECO:0007669"/>
    <property type="project" value="InterPro"/>
</dbReference>
<accession>A0A1D1XG93</accession>
<feature type="binding site" evidence="1">
    <location>
        <position position="247"/>
    </location>
    <ligand>
        <name>Zn(2+)</name>
        <dbReference type="ChEBI" id="CHEBI:29105"/>
    </ligand>
</feature>
<gene>
    <name evidence="3" type="primary">tag_2</name>
    <name evidence="3" type="ORF">g.117571</name>
</gene>
<evidence type="ECO:0000313" key="3">
    <source>
        <dbReference type="EMBL" id="JAT41425.1"/>
    </source>
</evidence>
<dbReference type="InterPro" id="IPR011257">
    <property type="entry name" value="DNA_glycosylase"/>
</dbReference>
<feature type="binding site" evidence="1">
    <location>
        <position position="407"/>
    </location>
    <ligand>
        <name>Zn(2+)</name>
        <dbReference type="ChEBI" id="CHEBI:29105"/>
    </ligand>
</feature>
<dbReference type="Gene3D" id="1.10.340.30">
    <property type="entry name" value="Hypothetical protein, domain 2"/>
    <property type="match status" value="1"/>
</dbReference>
<sequence length="421" mass="45582">MCNYTIKARHAAGLGAVAEIDGRPVLQPASNRVVTVEAGRPFKKPVASAPRVSPPPLPLPCALSAPPPCTGDKAAAHTDAEVIVVVTGSSPSAVAATTPVTLTKLPIPASPKPKVAAKTVHRRSEDPNGLNSSGEIKPTSPKSAPRPAPALRKKSKRSGQAAPSVHPHVTLLDRLDLKAVPGSIAAAQREQATLRQAQRKMRIAHYGRTPGKAVLVNSSGAADDGAPEEKRCSFITSNSDPIYVAYHDDEWGVPVHDDKMLFELLVLAGAQVGLDWTTILKRREDFRAAFAGFEAEMVAKFNERQIAAISAEYGIEVGRVRSVVDNSIRILQVRKEFGSLNEYLWGFVNHRPISTRYSSCRKIPVKTSKSEAISKDMVRRGFRFTGPTVVHSFMQAAGLTNDHLLSCPRHLHLQQQQQQQQ</sequence>
<dbReference type="SUPFAM" id="SSF48150">
    <property type="entry name" value="DNA-glycosylase"/>
    <property type="match status" value="1"/>
</dbReference>
<feature type="region of interest" description="Disordered" evidence="2">
    <location>
        <begin position="104"/>
        <end position="167"/>
    </location>
</feature>
<organism evidence="3">
    <name type="scientific">Anthurium amnicola</name>
    <dbReference type="NCBI Taxonomy" id="1678845"/>
    <lineage>
        <taxon>Eukaryota</taxon>
        <taxon>Viridiplantae</taxon>
        <taxon>Streptophyta</taxon>
        <taxon>Embryophyta</taxon>
        <taxon>Tracheophyta</taxon>
        <taxon>Spermatophyta</taxon>
        <taxon>Magnoliopsida</taxon>
        <taxon>Liliopsida</taxon>
        <taxon>Araceae</taxon>
        <taxon>Pothoideae</taxon>
        <taxon>Potheae</taxon>
        <taxon>Anthurium</taxon>
    </lineage>
</organism>
<dbReference type="PANTHER" id="PTHR31116">
    <property type="entry name" value="OS04G0501200 PROTEIN"/>
    <property type="match status" value="1"/>
</dbReference>
<protein>
    <submittedName>
        <fullName evidence="3">DNA-3-methyladenine glycosylase 1</fullName>
    </submittedName>
</protein>
<keyword evidence="1" id="KW-0479">Metal-binding</keyword>
<feature type="non-terminal residue" evidence="3">
    <location>
        <position position="421"/>
    </location>
</feature>
<dbReference type="EMBL" id="GDJX01026511">
    <property type="protein sequence ID" value="JAT41425.1"/>
    <property type="molecule type" value="Transcribed_RNA"/>
</dbReference>
<proteinExistence type="predicted"/>
<dbReference type="PANTHER" id="PTHR31116:SF4">
    <property type="entry name" value="DNA GLYCOSYLASE SUPERFAMILY PROTEIN"/>
    <property type="match status" value="1"/>
</dbReference>
<reference evidence="3" key="1">
    <citation type="submission" date="2015-07" db="EMBL/GenBank/DDBJ databases">
        <title>Transcriptome Assembly of Anthurium amnicola.</title>
        <authorList>
            <person name="Suzuki J."/>
        </authorList>
    </citation>
    <scope>NUCLEOTIDE SEQUENCE</scope>
</reference>